<sequence length="66" mass="6809">MMSGVLVETGKVDAEGSVIFGKFVSAIGDKVSALRKGERDGESGGEKGCGKGEPDWTRKSASETMG</sequence>
<organism evidence="2 3">
    <name type="scientific">Hibiscus sabdariffa</name>
    <name type="common">roselle</name>
    <dbReference type="NCBI Taxonomy" id="183260"/>
    <lineage>
        <taxon>Eukaryota</taxon>
        <taxon>Viridiplantae</taxon>
        <taxon>Streptophyta</taxon>
        <taxon>Embryophyta</taxon>
        <taxon>Tracheophyta</taxon>
        <taxon>Spermatophyta</taxon>
        <taxon>Magnoliopsida</taxon>
        <taxon>eudicotyledons</taxon>
        <taxon>Gunneridae</taxon>
        <taxon>Pentapetalae</taxon>
        <taxon>rosids</taxon>
        <taxon>malvids</taxon>
        <taxon>Malvales</taxon>
        <taxon>Malvaceae</taxon>
        <taxon>Malvoideae</taxon>
        <taxon>Hibiscus</taxon>
    </lineage>
</organism>
<dbReference type="EMBL" id="JBBPBM010000006">
    <property type="protein sequence ID" value="KAK8578957.1"/>
    <property type="molecule type" value="Genomic_DNA"/>
</dbReference>
<accession>A0ABR2FDF5</accession>
<protein>
    <submittedName>
        <fullName evidence="2">Uncharacterized protein</fullName>
    </submittedName>
</protein>
<feature type="region of interest" description="Disordered" evidence="1">
    <location>
        <begin position="33"/>
        <end position="66"/>
    </location>
</feature>
<keyword evidence="3" id="KW-1185">Reference proteome</keyword>
<proteinExistence type="predicted"/>
<evidence type="ECO:0000313" key="2">
    <source>
        <dbReference type="EMBL" id="KAK8578957.1"/>
    </source>
</evidence>
<evidence type="ECO:0000313" key="3">
    <source>
        <dbReference type="Proteomes" id="UP001472677"/>
    </source>
</evidence>
<evidence type="ECO:0000256" key="1">
    <source>
        <dbReference type="SAM" id="MobiDB-lite"/>
    </source>
</evidence>
<name>A0ABR2FDF5_9ROSI</name>
<comment type="caution">
    <text evidence="2">The sequence shown here is derived from an EMBL/GenBank/DDBJ whole genome shotgun (WGS) entry which is preliminary data.</text>
</comment>
<feature type="compositionally biased region" description="Basic and acidic residues" evidence="1">
    <location>
        <begin position="35"/>
        <end position="66"/>
    </location>
</feature>
<reference evidence="2 3" key="1">
    <citation type="journal article" date="2024" name="G3 (Bethesda)">
        <title>Genome assembly of Hibiscus sabdariffa L. provides insights into metabolisms of medicinal natural products.</title>
        <authorList>
            <person name="Kim T."/>
        </authorList>
    </citation>
    <scope>NUCLEOTIDE SEQUENCE [LARGE SCALE GENOMIC DNA]</scope>
    <source>
        <strain evidence="2">TK-2024</strain>
        <tissue evidence="2">Old leaves</tissue>
    </source>
</reference>
<gene>
    <name evidence="2" type="ORF">V6N12_069297</name>
</gene>
<dbReference type="Proteomes" id="UP001472677">
    <property type="component" value="Unassembled WGS sequence"/>
</dbReference>